<name>A0A0G0L5Q5_9BACT</name>
<feature type="domain" description="Transglycosylase SLT" evidence="2">
    <location>
        <begin position="77"/>
        <end position="150"/>
    </location>
</feature>
<evidence type="ECO:0000259" key="2">
    <source>
        <dbReference type="Pfam" id="PF01464"/>
    </source>
</evidence>
<protein>
    <submittedName>
        <fullName evidence="3">Protein containing Lytic transglycosylase-like, catalytic-like protein</fullName>
    </submittedName>
</protein>
<accession>A0A0G0L5Q5</accession>
<feature type="non-terminal residue" evidence="3">
    <location>
        <position position="1"/>
    </location>
</feature>
<reference evidence="3 4" key="1">
    <citation type="journal article" date="2015" name="Nature">
        <title>rRNA introns, odd ribosomes, and small enigmatic genomes across a large radiation of phyla.</title>
        <authorList>
            <person name="Brown C.T."/>
            <person name="Hug L.A."/>
            <person name="Thomas B.C."/>
            <person name="Sharon I."/>
            <person name="Castelle C.J."/>
            <person name="Singh A."/>
            <person name="Wilkins M.J."/>
            <person name="Williams K.H."/>
            <person name="Banfield J.F."/>
        </authorList>
    </citation>
    <scope>NUCLEOTIDE SEQUENCE [LARGE SCALE GENOMIC DNA]</scope>
</reference>
<feature type="region of interest" description="Disordered" evidence="1">
    <location>
        <begin position="35"/>
        <end position="59"/>
    </location>
</feature>
<dbReference type="Pfam" id="PF01464">
    <property type="entry name" value="SLT"/>
    <property type="match status" value="1"/>
</dbReference>
<comment type="caution">
    <text evidence="3">The sequence shown here is derived from an EMBL/GenBank/DDBJ whole genome shotgun (WGS) entry which is preliminary data.</text>
</comment>
<sequence>FIYYKNSKSKVLSKTSEISLVGMSPTSTVSQILTQTPSPSLTSTPTTVPTNTPTPTPTHIPQPVVSSEEIHKLMERFAGQYGVDVNVLRHIATCESGFNPSAVNSGYVGLYQFNKTAWINNRRLMGEDQNPDLRFNAEESVQTAAYLISNGKRSLWPNCYP</sequence>
<dbReference type="AlphaFoldDB" id="A0A0G0L5Q5"/>
<organism evidence="3 4">
    <name type="scientific">Candidatus Woesebacteria bacterium GW2011_GWB1_38_8b</name>
    <dbReference type="NCBI Taxonomy" id="1618571"/>
    <lineage>
        <taxon>Bacteria</taxon>
        <taxon>Candidatus Woeseibacteriota</taxon>
    </lineage>
</organism>
<evidence type="ECO:0000256" key="1">
    <source>
        <dbReference type="SAM" id="MobiDB-lite"/>
    </source>
</evidence>
<proteinExistence type="predicted"/>
<dbReference type="SUPFAM" id="SSF53955">
    <property type="entry name" value="Lysozyme-like"/>
    <property type="match status" value="1"/>
</dbReference>
<dbReference type="Proteomes" id="UP000033944">
    <property type="component" value="Unassembled WGS sequence"/>
</dbReference>
<gene>
    <name evidence="3" type="ORF">UT10_C0007G0001</name>
</gene>
<dbReference type="InterPro" id="IPR023346">
    <property type="entry name" value="Lysozyme-like_dom_sf"/>
</dbReference>
<dbReference type="Gene3D" id="1.10.530.10">
    <property type="match status" value="1"/>
</dbReference>
<dbReference type="InterPro" id="IPR008258">
    <property type="entry name" value="Transglycosylase_SLT_dom_1"/>
</dbReference>
<feature type="compositionally biased region" description="Low complexity" evidence="1">
    <location>
        <begin position="35"/>
        <end position="51"/>
    </location>
</feature>
<evidence type="ECO:0000313" key="4">
    <source>
        <dbReference type="Proteomes" id="UP000033944"/>
    </source>
</evidence>
<evidence type="ECO:0000313" key="3">
    <source>
        <dbReference type="EMBL" id="KKQ87343.1"/>
    </source>
</evidence>
<dbReference type="EMBL" id="LBVN01000007">
    <property type="protein sequence ID" value="KKQ87343.1"/>
    <property type="molecule type" value="Genomic_DNA"/>
</dbReference>